<dbReference type="Proteomes" id="UP001432222">
    <property type="component" value="Chromosome"/>
</dbReference>
<feature type="domain" description="DUF4349" evidence="5">
    <location>
        <begin position="86"/>
        <end position="303"/>
    </location>
</feature>
<feature type="region of interest" description="Disordered" evidence="2">
    <location>
        <begin position="311"/>
        <end position="333"/>
    </location>
</feature>
<evidence type="ECO:0000256" key="3">
    <source>
        <dbReference type="SAM" id="Phobius"/>
    </source>
</evidence>
<name>A0ABZ1TXU0_9ACTN</name>
<evidence type="ECO:0000256" key="2">
    <source>
        <dbReference type="SAM" id="MobiDB-lite"/>
    </source>
</evidence>
<evidence type="ECO:0000259" key="5">
    <source>
        <dbReference type="Pfam" id="PF14257"/>
    </source>
</evidence>
<evidence type="ECO:0000256" key="4">
    <source>
        <dbReference type="SAM" id="SignalP"/>
    </source>
</evidence>
<protein>
    <submittedName>
        <fullName evidence="6">DUF4349 domain-containing protein</fullName>
    </submittedName>
</protein>
<dbReference type="EMBL" id="CP108110">
    <property type="protein sequence ID" value="WUQ83770.1"/>
    <property type="molecule type" value="Genomic_DNA"/>
</dbReference>
<reference evidence="6" key="1">
    <citation type="submission" date="2022-10" db="EMBL/GenBank/DDBJ databases">
        <title>The complete genomes of actinobacterial strains from the NBC collection.</title>
        <authorList>
            <person name="Joergensen T.S."/>
            <person name="Alvarez Arevalo M."/>
            <person name="Sterndorff E.B."/>
            <person name="Faurdal D."/>
            <person name="Vuksanovic O."/>
            <person name="Mourched A.-S."/>
            <person name="Charusanti P."/>
            <person name="Shaw S."/>
            <person name="Blin K."/>
            <person name="Weber T."/>
        </authorList>
    </citation>
    <scope>NUCLEOTIDE SEQUENCE</scope>
    <source>
        <strain evidence="6">NBC_00222</strain>
    </source>
</reference>
<dbReference type="RefSeq" id="WP_328954713.1">
    <property type="nucleotide sequence ID" value="NZ_CP108110.1"/>
</dbReference>
<dbReference type="Pfam" id="PF14257">
    <property type="entry name" value="DUF4349"/>
    <property type="match status" value="1"/>
</dbReference>
<feature type="chain" id="PRO_5046999781" evidence="4">
    <location>
        <begin position="26"/>
        <end position="333"/>
    </location>
</feature>
<dbReference type="PROSITE" id="PS51257">
    <property type="entry name" value="PROKAR_LIPOPROTEIN"/>
    <property type="match status" value="1"/>
</dbReference>
<keyword evidence="3" id="KW-0812">Transmembrane</keyword>
<keyword evidence="4" id="KW-0732">Signal</keyword>
<keyword evidence="3" id="KW-0472">Membrane</keyword>
<keyword evidence="1" id="KW-0175">Coiled coil</keyword>
<evidence type="ECO:0000313" key="7">
    <source>
        <dbReference type="Proteomes" id="UP001432222"/>
    </source>
</evidence>
<feature type="coiled-coil region" evidence="1">
    <location>
        <begin position="166"/>
        <end position="230"/>
    </location>
</feature>
<keyword evidence="7" id="KW-1185">Reference proteome</keyword>
<accession>A0ABZ1TXU0</accession>
<feature type="transmembrane region" description="Helical" evidence="3">
    <location>
        <begin position="281"/>
        <end position="305"/>
    </location>
</feature>
<gene>
    <name evidence="6" type="ORF">OHA16_12795</name>
</gene>
<dbReference type="InterPro" id="IPR025645">
    <property type="entry name" value="DUF4349"/>
</dbReference>
<keyword evidence="3" id="KW-1133">Transmembrane helix</keyword>
<feature type="compositionally biased region" description="Acidic residues" evidence="2">
    <location>
        <begin position="317"/>
        <end position="333"/>
    </location>
</feature>
<feature type="signal peptide" evidence="4">
    <location>
        <begin position="1"/>
        <end position="25"/>
    </location>
</feature>
<sequence>MGRGRGRGRRRAGALAAVAVAAVLAAGCGASGERGTKDMSAVAPAQAAAGEAAKGDAAVGAPGVASVAPKAPPAGQPGPAPVVDARQIAYSAQLTVRTAQVDTVLAKARDLAVAAGGYVASETGSSGGEGGPQSGQITVKVPSAAFQPTLDQLAGLGEVLSRRSQAEDLTQQVADVNSRMQSQQASVDRVRALMAQAKTLAEIVSLESELSRRESDLESLQKQVKELSARTSLSTVTLDVRQKAGPVQDVPDAPKDKGFWASVGSALGGGWHLLAAIVRGVAVTVAAVLPFLLVAAPVAAVVWVLRRRRKPVPVAPEQEEDRAEEEEEKEPAH</sequence>
<evidence type="ECO:0000313" key="6">
    <source>
        <dbReference type="EMBL" id="WUQ83770.1"/>
    </source>
</evidence>
<organism evidence="6 7">
    <name type="scientific">Kitasatospora purpeofusca</name>
    <dbReference type="NCBI Taxonomy" id="67352"/>
    <lineage>
        <taxon>Bacteria</taxon>
        <taxon>Bacillati</taxon>
        <taxon>Actinomycetota</taxon>
        <taxon>Actinomycetes</taxon>
        <taxon>Kitasatosporales</taxon>
        <taxon>Streptomycetaceae</taxon>
        <taxon>Kitasatospora</taxon>
    </lineage>
</organism>
<evidence type="ECO:0000256" key="1">
    <source>
        <dbReference type="SAM" id="Coils"/>
    </source>
</evidence>
<proteinExistence type="predicted"/>